<keyword evidence="9" id="KW-0067">ATP-binding</keyword>
<evidence type="ECO:0000256" key="6">
    <source>
        <dbReference type="ARBA" id="ARBA00022967"/>
    </source>
</evidence>
<sequence>MTALALMRLLDRAVSEVSSEALWLRRRNRQVVSLSEQSAAGMRSVRGADMAMIFQEPMTSLNPVFTIGEQIAESIRLHQGLGHDAAAARSEENARSGQDPRGGNDAFALSPSSSPAGCVSG</sequence>
<dbReference type="InterPro" id="IPR027417">
    <property type="entry name" value="P-loop_NTPase"/>
</dbReference>
<dbReference type="Gene3D" id="3.40.50.300">
    <property type="entry name" value="P-loop containing nucleotide triphosphate hydrolases"/>
    <property type="match status" value="1"/>
</dbReference>
<dbReference type="PANTHER" id="PTHR43297">
    <property type="entry name" value="OLIGOPEPTIDE TRANSPORT ATP-BINDING PROTEIN APPD"/>
    <property type="match status" value="1"/>
</dbReference>
<keyword evidence="3" id="KW-0813">Transport</keyword>
<dbReference type="GO" id="GO:0016020">
    <property type="term" value="C:membrane"/>
    <property type="evidence" value="ECO:0007669"/>
    <property type="project" value="UniProtKB-SubCell"/>
</dbReference>
<dbReference type="EC" id="3.6.3.-" evidence="9"/>
<evidence type="ECO:0000256" key="5">
    <source>
        <dbReference type="ARBA" id="ARBA00022519"/>
    </source>
</evidence>
<dbReference type="PANTHER" id="PTHR43297:SF14">
    <property type="entry name" value="ATPASE AAA-TYPE CORE DOMAIN-CONTAINING PROTEIN"/>
    <property type="match status" value="1"/>
</dbReference>
<protein>
    <submittedName>
        <fullName evidence="9">Glutathione import ATP-binding protein GsiA</fullName>
        <ecNumber evidence="9">3.6.3.-</ecNumber>
    </submittedName>
</protein>
<keyword evidence="4" id="KW-1003">Cell membrane</keyword>
<proteinExistence type="inferred from homology"/>
<dbReference type="AlphaFoldDB" id="A0A485B7J2"/>
<organism evidence="9 10">
    <name type="scientific">Raoultella planticola</name>
    <name type="common">Klebsiella planticola</name>
    <dbReference type="NCBI Taxonomy" id="575"/>
    <lineage>
        <taxon>Bacteria</taxon>
        <taxon>Pseudomonadati</taxon>
        <taxon>Pseudomonadota</taxon>
        <taxon>Gammaproteobacteria</taxon>
        <taxon>Enterobacterales</taxon>
        <taxon>Enterobacteriaceae</taxon>
        <taxon>Klebsiella/Raoultella group</taxon>
        <taxon>Raoultella</taxon>
    </lineage>
</organism>
<evidence type="ECO:0000313" key="9">
    <source>
        <dbReference type="EMBL" id="VFS64699.1"/>
    </source>
</evidence>
<evidence type="ECO:0000256" key="7">
    <source>
        <dbReference type="ARBA" id="ARBA00023136"/>
    </source>
</evidence>
<evidence type="ECO:0000256" key="1">
    <source>
        <dbReference type="ARBA" id="ARBA00004370"/>
    </source>
</evidence>
<keyword evidence="9" id="KW-0378">Hydrolase</keyword>
<name>A0A485B7J2_RAOPL</name>
<dbReference type="GO" id="GO:0005524">
    <property type="term" value="F:ATP binding"/>
    <property type="evidence" value="ECO:0007669"/>
    <property type="project" value="UniProtKB-KW"/>
</dbReference>
<comment type="similarity">
    <text evidence="2">Belongs to the ABC transporter superfamily.</text>
</comment>
<dbReference type="GO" id="GO:0016787">
    <property type="term" value="F:hydrolase activity"/>
    <property type="evidence" value="ECO:0007669"/>
    <property type="project" value="UniProtKB-KW"/>
</dbReference>
<accession>A0A485B7J2</accession>
<evidence type="ECO:0000313" key="10">
    <source>
        <dbReference type="Proteomes" id="UP000345637"/>
    </source>
</evidence>
<keyword evidence="7" id="KW-0472">Membrane</keyword>
<keyword evidence="6" id="KW-1278">Translocase</keyword>
<dbReference type="EMBL" id="CAADJE010000022">
    <property type="protein sequence ID" value="VFS64699.1"/>
    <property type="molecule type" value="Genomic_DNA"/>
</dbReference>
<keyword evidence="9" id="KW-0547">Nucleotide-binding</keyword>
<feature type="region of interest" description="Disordered" evidence="8">
    <location>
        <begin position="82"/>
        <end position="121"/>
    </location>
</feature>
<keyword evidence="5" id="KW-0997">Cell inner membrane</keyword>
<dbReference type="Proteomes" id="UP000345637">
    <property type="component" value="Unassembled WGS sequence"/>
</dbReference>
<evidence type="ECO:0000256" key="8">
    <source>
        <dbReference type="SAM" id="MobiDB-lite"/>
    </source>
</evidence>
<reference evidence="9 10" key="1">
    <citation type="submission" date="2019-03" db="EMBL/GenBank/DDBJ databases">
        <authorList>
            <consortium name="Pathogen Informatics"/>
        </authorList>
    </citation>
    <scope>NUCLEOTIDE SEQUENCE [LARGE SCALE GENOMIC DNA]</scope>
    <source>
        <strain evidence="9 10">NCTC12998</strain>
    </source>
</reference>
<evidence type="ECO:0000256" key="2">
    <source>
        <dbReference type="ARBA" id="ARBA00005417"/>
    </source>
</evidence>
<evidence type="ECO:0000256" key="4">
    <source>
        <dbReference type="ARBA" id="ARBA00022475"/>
    </source>
</evidence>
<dbReference type="InterPro" id="IPR050388">
    <property type="entry name" value="ABC_Ni/Peptide_Import"/>
</dbReference>
<comment type="subcellular location">
    <subcellularLocation>
        <location evidence="1">Membrane</location>
    </subcellularLocation>
</comment>
<evidence type="ECO:0000256" key="3">
    <source>
        <dbReference type="ARBA" id="ARBA00022448"/>
    </source>
</evidence>
<dbReference type="SUPFAM" id="SSF52540">
    <property type="entry name" value="P-loop containing nucleoside triphosphate hydrolases"/>
    <property type="match status" value="1"/>
</dbReference>
<gene>
    <name evidence="9" type="primary">gsiA_17</name>
    <name evidence="9" type="ORF">NCTC12998_02686</name>
</gene>